<accession>A0A2K4QA02</accession>
<proteinExistence type="predicted"/>
<organism evidence="1 2">
    <name type="scientific">Latilactobacillus sakei</name>
    <name type="common">Lactobacillus sakei</name>
    <dbReference type="NCBI Taxonomy" id="1599"/>
    <lineage>
        <taxon>Bacteria</taxon>
        <taxon>Bacillati</taxon>
        <taxon>Bacillota</taxon>
        <taxon>Bacilli</taxon>
        <taxon>Lactobacillales</taxon>
        <taxon>Lactobacillaceae</taxon>
        <taxon>Latilactobacillus</taxon>
    </lineage>
</organism>
<evidence type="ECO:0000313" key="2">
    <source>
        <dbReference type="Proteomes" id="UP000239650"/>
    </source>
</evidence>
<dbReference type="AlphaFoldDB" id="A0A2K4QA02"/>
<sequence length="137" mass="14244">MKFTKLTSAALAGATVLSILAPATTTFAATHEGGVIDNGGTPLAQTDKSEVGVSFGDNIDNGNTGFLRLQKVPKVLDFGNHATFDKAFTTFTADGKNYANDKNNQHASYDNSVANKTPLLNAGSDTALKDVANDACC</sequence>
<protein>
    <submittedName>
        <fullName evidence="1">Uncharacterized protein</fullName>
    </submittedName>
</protein>
<comment type="caution">
    <text evidence="1">The sequence shown here is derived from an EMBL/GenBank/DDBJ whole genome shotgun (WGS) entry which is preliminary data.</text>
</comment>
<dbReference type="EMBL" id="OKRC01000008">
    <property type="protein sequence ID" value="SPE22338.1"/>
    <property type="molecule type" value="Genomic_DNA"/>
</dbReference>
<dbReference type="Proteomes" id="UP000239650">
    <property type="component" value="Unassembled WGS sequence"/>
</dbReference>
<gene>
    <name evidence="1" type="ORF">LAS9267_01675</name>
</gene>
<dbReference type="RefSeq" id="WP_052039291.1">
    <property type="nucleotide sequence ID" value="NZ_CAKMCP010000006.1"/>
</dbReference>
<reference evidence="1 2" key="1">
    <citation type="submission" date="2018-02" db="EMBL/GenBank/DDBJ databases">
        <authorList>
            <person name="Rodrigo-Torres L."/>
            <person name="Arahal R. D."/>
            <person name="Lucena T."/>
        </authorList>
    </citation>
    <scope>NUCLEOTIDE SEQUENCE [LARGE SCALE GENOMIC DNA]</scope>
    <source>
        <strain evidence="1 2">CECT 9267</strain>
    </source>
</reference>
<evidence type="ECO:0000313" key="1">
    <source>
        <dbReference type="EMBL" id="SPE22338.1"/>
    </source>
</evidence>
<name>A0A2K4QA02_LATSK</name>